<dbReference type="KEGG" id="hro:HELRODRAFT_179527"/>
<evidence type="ECO:0000259" key="1">
    <source>
        <dbReference type="Pfam" id="PF00024"/>
    </source>
</evidence>
<reference evidence="4" key="3">
    <citation type="submission" date="2015-06" db="UniProtKB">
        <authorList>
            <consortium name="EnsemblMetazoa"/>
        </authorList>
    </citation>
    <scope>IDENTIFICATION</scope>
</reference>
<feature type="domain" description="Apple" evidence="1">
    <location>
        <begin position="61"/>
        <end position="107"/>
    </location>
</feature>
<reference evidence="3 5" key="2">
    <citation type="journal article" date="2013" name="Nature">
        <title>Insights into bilaterian evolution from three spiralian genomes.</title>
        <authorList>
            <person name="Simakov O."/>
            <person name="Marletaz F."/>
            <person name="Cho S.J."/>
            <person name="Edsinger-Gonzales E."/>
            <person name="Havlak P."/>
            <person name="Hellsten U."/>
            <person name="Kuo D.H."/>
            <person name="Larsson T."/>
            <person name="Lv J."/>
            <person name="Arendt D."/>
            <person name="Savage R."/>
            <person name="Osoegawa K."/>
            <person name="de Jong P."/>
            <person name="Grimwood J."/>
            <person name="Chapman J.A."/>
            <person name="Shapiro H."/>
            <person name="Aerts A."/>
            <person name="Otillar R.P."/>
            <person name="Terry A.Y."/>
            <person name="Boore J.L."/>
            <person name="Grigoriev I.V."/>
            <person name="Lindberg D.R."/>
            <person name="Seaver E.C."/>
            <person name="Weisblat D.A."/>
            <person name="Putnam N.H."/>
            <person name="Rokhsar D.S."/>
        </authorList>
    </citation>
    <scope>NUCLEOTIDE SEQUENCE</scope>
</reference>
<accession>T1FEU6</accession>
<reference evidence="5" key="1">
    <citation type="submission" date="2012-12" db="EMBL/GenBank/DDBJ databases">
        <authorList>
            <person name="Hellsten U."/>
            <person name="Grimwood J."/>
            <person name="Chapman J.A."/>
            <person name="Shapiro H."/>
            <person name="Aerts A."/>
            <person name="Otillar R.P."/>
            <person name="Terry A.Y."/>
            <person name="Boore J.L."/>
            <person name="Simakov O."/>
            <person name="Marletaz F."/>
            <person name="Cho S.-J."/>
            <person name="Edsinger-Gonzales E."/>
            <person name="Havlak P."/>
            <person name="Kuo D.-H."/>
            <person name="Larsson T."/>
            <person name="Lv J."/>
            <person name="Arendt D."/>
            <person name="Savage R."/>
            <person name="Osoegawa K."/>
            <person name="de Jong P."/>
            <person name="Lindberg D.R."/>
            <person name="Seaver E.C."/>
            <person name="Weisblat D.A."/>
            <person name="Putnam N.H."/>
            <person name="Grigoriev I.V."/>
            <person name="Rokhsar D.S."/>
        </authorList>
    </citation>
    <scope>NUCLEOTIDE SEQUENCE</scope>
</reference>
<evidence type="ECO:0000313" key="4">
    <source>
        <dbReference type="EnsemblMetazoa" id="HelroP179527"/>
    </source>
</evidence>
<dbReference type="HOGENOM" id="CLU_1125603_0_0_1"/>
<dbReference type="InParanoid" id="T1FEU6"/>
<dbReference type="SUPFAM" id="SSF57625">
    <property type="entry name" value="Invertebrate chitin-binding proteins"/>
    <property type="match status" value="1"/>
</dbReference>
<dbReference type="GO" id="GO:0008061">
    <property type="term" value="F:chitin binding"/>
    <property type="evidence" value="ECO:0007669"/>
    <property type="project" value="InterPro"/>
</dbReference>
<evidence type="ECO:0000259" key="2">
    <source>
        <dbReference type="Pfam" id="PF01607"/>
    </source>
</evidence>
<sequence>MTKLELHDKTSMTITTRATLATSTATLITLSFILSIASSSSIYTKIPTAPSSTCYPDASETTQYSVRSVQRCAARCSVLPTCKRFNYYYQSNVYGTAGDCCLFPSSNCQDVPSITGFLAYVDHVESKINRNYRNDMEARLSNSDAALKKFWKTENGQKNCAPQSNYYVGMPNPTSTTTASTLKTTTTAPSYDCLTVNPCLNVNYATNPSGLYPHVNTNMYIQCSNNICYARNCSSTLLYDDSKKTCA</sequence>
<dbReference type="AlphaFoldDB" id="T1FEU6"/>
<dbReference type="RefSeq" id="XP_009026616.1">
    <property type="nucleotide sequence ID" value="XM_009028368.1"/>
</dbReference>
<dbReference type="CTD" id="20207345"/>
<dbReference type="EnsemblMetazoa" id="HelroT179527">
    <property type="protein sequence ID" value="HelroP179527"/>
    <property type="gene ID" value="HelroG179527"/>
</dbReference>
<feature type="domain" description="Chitin-binding type-2" evidence="2">
    <location>
        <begin position="208"/>
        <end position="246"/>
    </location>
</feature>
<protein>
    <submittedName>
        <fullName evidence="3 4">Uncharacterized protein</fullName>
    </submittedName>
</protein>
<dbReference type="InterPro" id="IPR002557">
    <property type="entry name" value="Chitin-bd_dom"/>
</dbReference>
<name>T1FEU6_HELRO</name>
<dbReference type="InterPro" id="IPR003609">
    <property type="entry name" value="Pan_app"/>
</dbReference>
<gene>
    <name evidence="4" type="primary">20207345</name>
    <name evidence="3" type="ORF">HELRODRAFT_179527</name>
</gene>
<keyword evidence="5" id="KW-1185">Reference proteome</keyword>
<dbReference type="Pfam" id="PF01607">
    <property type="entry name" value="CBM_14"/>
    <property type="match status" value="1"/>
</dbReference>
<dbReference type="EMBL" id="KB097536">
    <property type="protein sequence ID" value="ESN95200.1"/>
    <property type="molecule type" value="Genomic_DNA"/>
</dbReference>
<dbReference type="Proteomes" id="UP000015101">
    <property type="component" value="Unassembled WGS sequence"/>
</dbReference>
<proteinExistence type="predicted"/>
<evidence type="ECO:0000313" key="3">
    <source>
        <dbReference type="EMBL" id="ESN95200.1"/>
    </source>
</evidence>
<evidence type="ECO:0000313" key="5">
    <source>
        <dbReference type="Proteomes" id="UP000015101"/>
    </source>
</evidence>
<dbReference type="GeneID" id="20207345"/>
<dbReference type="GO" id="GO:0005576">
    <property type="term" value="C:extracellular region"/>
    <property type="evidence" value="ECO:0007669"/>
    <property type="project" value="InterPro"/>
</dbReference>
<organism evidence="4 5">
    <name type="scientific">Helobdella robusta</name>
    <name type="common">Californian leech</name>
    <dbReference type="NCBI Taxonomy" id="6412"/>
    <lineage>
        <taxon>Eukaryota</taxon>
        <taxon>Metazoa</taxon>
        <taxon>Spiralia</taxon>
        <taxon>Lophotrochozoa</taxon>
        <taxon>Annelida</taxon>
        <taxon>Clitellata</taxon>
        <taxon>Hirudinea</taxon>
        <taxon>Rhynchobdellida</taxon>
        <taxon>Glossiphoniidae</taxon>
        <taxon>Helobdella</taxon>
    </lineage>
</organism>
<dbReference type="InterPro" id="IPR036508">
    <property type="entry name" value="Chitin-bd_dom_sf"/>
</dbReference>
<dbReference type="EMBL" id="AMQM01006880">
    <property type="status" value="NOT_ANNOTATED_CDS"/>
    <property type="molecule type" value="Genomic_DNA"/>
</dbReference>
<dbReference type="Pfam" id="PF00024">
    <property type="entry name" value="PAN_1"/>
    <property type="match status" value="1"/>
</dbReference>